<proteinExistence type="predicted"/>
<gene>
    <name evidence="1" type="ORF">TSUD_194710</name>
</gene>
<reference evidence="2" key="1">
    <citation type="journal article" date="2017" name="Front. Plant Sci.">
        <title>Climate Clever Clovers: New Paradigm to Reduce the Environmental Footprint of Ruminants by Breeding Low Methanogenic Forages Utilizing Haplotype Variation.</title>
        <authorList>
            <person name="Kaur P."/>
            <person name="Appels R."/>
            <person name="Bayer P.E."/>
            <person name="Keeble-Gagnere G."/>
            <person name="Wang J."/>
            <person name="Hirakawa H."/>
            <person name="Shirasawa K."/>
            <person name="Vercoe P."/>
            <person name="Stefanova K."/>
            <person name="Durmic Z."/>
            <person name="Nichols P."/>
            <person name="Revell C."/>
            <person name="Isobe S.N."/>
            <person name="Edwards D."/>
            <person name="Erskine W."/>
        </authorList>
    </citation>
    <scope>NUCLEOTIDE SEQUENCE [LARGE SCALE GENOMIC DNA]</scope>
    <source>
        <strain evidence="2">cv. Daliak</strain>
    </source>
</reference>
<name>A0A2Z6P399_TRISU</name>
<accession>A0A2Z6P399</accession>
<keyword evidence="2" id="KW-1185">Reference proteome</keyword>
<evidence type="ECO:0000313" key="1">
    <source>
        <dbReference type="EMBL" id="GAU50236.1"/>
    </source>
</evidence>
<dbReference type="AlphaFoldDB" id="A0A2Z6P399"/>
<protein>
    <submittedName>
        <fullName evidence="1">Uncharacterized protein</fullName>
    </submittedName>
</protein>
<dbReference type="Proteomes" id="UP000242715">
    <property type="component" value="Unassembled WGS sequence"/>
</dbReference>
<evidence type="ECO:0000313" key="2">
    <source>
        <dbReference type="Proteomes" id="UP000242715"/>
    </source>
</evidence>
<sequence length="86" mass="10605">MKENVTTIVFRLICRDYPINHCRFRSISLLIPKELLLIEYMEILYMNSNEIRRNMEEYLSYGTSSQVTYWFTINYNYRVIWKSFKT</sequence>
<dbReference type="EMBL" id="DF974719">
    <property type="protein sequence ID" value="GAU50236.1"/>
    <property type="molecule type" value="Genomic_DNA"/>
</dbReference>
<organism evidence="1 2">
    <name type="scientific">Trifolium subterraneum</name>
    <name type="common">Subterranean clover</name>
    <dbReference type="NCBI Taxonomy" id="3900"/>
    <lineage>
        <taxon>Eukaryota</taxon>
        <taxon>Viridiplantae</taxon>
        <taxon>Streptophyta</taxon>
        <taxon>Embryophyta</taxon>
        <taxon>Tracheophyta</taxon>
        <taxon>Spermatophyta</taxon>
        <taxon>Magnoliopsida</taxon>
        <taxon>eudicotyledons</taxon>
        <taxon>Gunneridae</taxon>
        <taxon>Pentapetalae</taxon>
        <taxon>rosids</taxon>
        <taxon>fabids</taxon>
        <taxon>Fabales</taxon>
        <taxon>Fabaceae</taxon>
        <taxon>Papilionoideae</taxon>
        <taxon>50 kb inversion clade</taxon>
        <taxon>NPAAA clade</taxon>
        <taxon>Hologalegina</taxon>
        <taxon>IRL clade</taxon>
        <taxon>Trifolieae</taxon>
        <taxon>Trifolium</taxon>
    </lineage>
</organism>